<keyword evidence="2" id="KW-1185">Reference proteome</keyword>
<accession>A0ABD2MGX9</accession>
<dbReference type="Proteomes" id="UP001516400">
    <property type="component" value="Unassembled WGS sequence"/>
</dbReference>
<dbReference type="AlphaFoldDB" id="A0ABD2MGX9"/>
<sequence>MCQVSLEVNITARIHKQENIKFGGAGNRAIRGANLDKRIESREKKNILLAAQKRTLTKIISTYRTVSAQGVKVIAGIPPIDLQAKEIRNLYNVVNAHTGGLKRQVRKRTITLWRKRWGSEVESSAWTKRLIGNVKGLVRMPTQKEYLLFHPVPYRTCIVRDTELRKRRPTNALDVTRRTILSTFITCAQDGQNKGER</sequence>
<evidence type="ECO:0000313" key="2">
    <source>
        <dbReference type="Proteomes" id="UP001516400"/>
    </source>
</evidence>
<dbReference type="EMBL" id="JABFTP020000001">
    <property type="protein sequence ID" value="KAL3265452.1"/>
    <property type="molecule type" value="Genomic_DNA"/>
</dbReference>
<protein>
    <submittedName>
        <fullName evidence="1">Uncharacterized protein</fullName>
    </submittedName>
</protein>
<gene>
    <name evidence="1" type="ORF">HHI36_009656</name>
</gene>
<organism evidence="1 2">
    <name type="scientific">Cryptolaemus montrouzieri</name>
    <dbReference type="NCBI Taxonomy" id="559131"/>
    <lineage>
        <taxon>Eukaryota</taxon>
        <taxon>Metazoa</taxon>
        <taxon>Ecdysozoa</taxon>
        <taxon>Arthropoda</taxon>
        <taxon>Hexapoda</taxon>
        <taxon>Insecta</taxon>
        <taxon>Pterygota</taxon>
        <taxon>Neoptera</taxon>
        <taxon>Endopterygota</taxon>
        <taxon>Coleoptera</taxon>
        <taxon>Polyphaga</taxon>
        <taxon>Cucujiformia</taxon>
        <taxon>Coccinelloidea</taxon>
        <taxon>Coccinellidae</taxon>
        <taxon>Scymninae</taxon>
        <taxon>Scymnini</taxon>
        <taxon>Cryptolaemus</taxon>
    </lineage>
</organism>
<proteinExistence type="predicted"/>
<reference evidence="1 2" key="1">
    <citation type="journal article" date="2021" name="BMC Biol.">
        <title>Horizontally acquired antibacterial genes associated with adaptive radiation of ladybird beetles.</title>
        <authorList>
            <person name="Li H.S."/>
            <person name="Tang X.F."/>
            <person name="Huang Y.H."/>
            <person name="Xu Z.Y."/>
            <person name="Chen M.L."/>
            <person name="Du X.Y."/>
            <person name="Qiu B.Y."/>
            <person name="Chen P.T."/>
            <person name="Zhang W."/>
            <person name="Slipinski A."/>
            <person name="Escalona H.E."/>
            <person name="Waterhouse R.M."/>
            <person name="Zwick A."/>
            <person name="Pang H."/>
        </authorList>
    </citation>
    <scope>NUCLEOTIDE SEQUENCE [LARGE SCALE GENOMIC DNA]</scope>
    <source>
        <strain evidence="1">SYSU2018</strain>
    </source>
</reference>
<evidence type="ECO:0000313" key="1">
    <source>
        <dbReference type="EMBL" id="KAL3265452.1"/>
    </source>
</evidence>
<comment type="caution">
    <text evidence="1">The sequence shown here is derived from an EMBL/GenBank/DDBJ whole genome shotgun (WGS) entry which is preliminary data.</text>
</comment>
<name>A0ABD2MGX9_9CUCU</name>